<evidence type="ECO:0000256" key="4">
    <source>
        <dbReference type="ARBA" id="ARBA00022729"/>
    </source>
</evidence>
<evidence type="ECO:0000256" key="6">
    <source>
        <dbReference type="SAM" id="SignalP"/>
    </source>
</evidence>
<evidence type="ECO:0000256" key="3">
    <source>
        <dbReference type="ARBA" id="ARBA00022448"/>
    </source>
</evidence>
<dbReference type="PANTHER" id="PTHR30368:SF2">
    <property type="entry name" value="SULFATE-BINDING PROTEIN"/>
    <property type="match status" value="1"/>
</dbReference>
<name>A0A856MIT9_9CYAN</name>
<accession>A0A856MIT9</accession>
<evidence type="ECO:0000256" key="2">
    <source>
        <dbReference type="ARBA" id="ARBA00006099"/>
    </source>
</evidence>
<protein>
    <submittedName>
        <fullName evidence="7">Sulfate ABC transporter substrate-binding protein</fullName>
    </submittedName>
</protein>
<evidence type="ECO:0000313" key="7">
    <source>
        <dbReference type="EMBL" id="QDL08896.1"/>
    </source>
</evidence>
<keyword evidence="3" id="KW-0813">Transport</keyword>
<reference evidence="7 8" key="1">
    <citation type="submission" date="2018-06" db="EMBL/GenBank/DDBJ databases">
        <title>Comparative genomics of Brasilonema spp. strains.</title>
        <authorList>
            <person name="Alvarenga D.O."/>
            <person name="Fiore M.F."/>
            <person name="Varani A.M."/>
        </authorList>
    </citation>
    <scope>NUCLEOTIDE SEQUENCE [LARGE SCALE GENOMIC DNA]</scope>
    <source>
        <strain evidence="7 8">CENA114</strain>
    </source>
</reference>
<dbReference type="EMBL" id="CP030118">
    <property type="protein sequence ID" value="QDL08896.1"/>
    <property type="molecule type" value="Genomic_DNA"/>
</dbReference>
<sequence>MRRRSALRALLFSAGFLIPVCTQTGNISRNQALATNPIQKIATKSPQPVELTLVAYGVAKAFYAKAIPAFQQEWKAKTGQDVKFKESYGPSGAQTRAILGGLQADILAQNLQSNLDPLVEKGFVRKDWSQRLPNQASPASTVMVIVTRPGNPKKIQDWKDLAHDGISIVAINPQTGGNARWGVLAGYGSILKSQGEQAAENYLKGFVKNIKTMVSSGREATDAFVKNKIGDALVTFENEIIFANKVIPEDYPYIVPASNIQVDFPVTVVDKVVDQRGTREVAEAFTKFLFSPKGQQIYAQSGYRPNDQQAYQQNASQYKSVKTLYKIADFGGWKLVNQKLFADGALFDNAQAAARTR</sequence>
<proteinExistence type="inferred from homology"/>
<dbReference type="CDD" id="cd01005">
    <property type="entry name" value="PBP2_CysP"/>
    <property type="match status" value="1"/>
</dbReference>
<feature type="chain" id="PRO_5032924178" evidence="6">
    <location>
        <begin position="23"/>
        <end position="357"/>
    </location>
</feature>
<dbReference type="GO" id="GO:1902358">
    <property type="term" value="P:sulfate transmembrane transport"/>
    <property type="evidence" value="ECO:0007669"/>
    <property type="project" value="InterPro"/>
</dbReference>
<dbReference type="RefSeq" id="WP_171976382.1">
    <property type="nucleotide sequence ID" value="NZ_CAWOXK010000001.1"/>
</dbReference>
<evidence type="ECO:0000256" key="1">
    <source>
        <dbReference type="ARBA" id="ARBA00004418"/>
    </source>
</evidence>
<dbReference type="NCBIfam" id="TIGR00971">
    <property type="entry name" value="3a0106s03"/>
    <property type="match status" value="1"/>
</dbReference>
<dbReference type="InterPro" id="IPR005669">
    <property type="entry name" value="Thiosulph/SO4-bd"/>
</dbReference>
<organism evidence="7 8">
    <name type="scientific">Brasilonema sennae CENA114</name>
    <dbReference type="NCBI Taxonomy" id="415709"/>
    <lineage>
        <taxon>Bacteria</taxon>
        <taxon>Bacillati</taxon>
        <taxon>Cyanobacteriota</taxon>
        <taxon>Cyanophyceae</taxon>
        <taxon>Nostocales</taxon>
        <taxon>Scytonemataceae</taxon>
        <taxon>Brasilonema</taxon>
        <taxon>Bromeliae group (in: Brasilonema)</taxon>
    </lineage>
</organism>
<dbReference type="AlphaFoldDB" id="A0A856MIT9"/>
<dbReference type="Pfam" id="PF13531">
    <property type="entry name" value="SBP_bac_11"/>
    <property type="match status" value="1"/>
</dbReference>
<dbReference type="SUPFAM" id="SSF53850">
    <property type="entry name" value="Periplasmic binding protein-like II"/>
    <property type="match status" value="1"/>
</dbReference>
<keyword evidence="5" id="KW-0574">Periplasm</keyword>
<comment type="subcellular location">
    <subcellularLocation>
        <location evidence="1">Periplasm</location>
    </subcellularLocation>
</comment>
<comment type="similarity">
    <text evidence="2">Belongs to the prokaryotic sulfate-binding protein family.</text>
</comment>
<dbReference type="KEGG" id="bsen:DP114_14200"/>
<feature type="signal peptide" evidence="6">
    <location>
        <begin position="1"/>
        <end position="22"/>
    </location>
</feature>
<dbReference type="Gene3D" id="3.40.190.10">
    <property type="entry name" value="Periplasmic binding protein-like II"/>
    <property type="match status" value="2"/>
</dbReference>
<keyword evidence="4 6" id="KW-0732">Signal</keyword>
<evidence type="ECO:0000313" key="8">
    <source>
        <dbReference type="Proteomes" id="UP000503129"/>
    </source>
</evidence>
<dbReference type="GO" id="GO:0140104">
    <property type="term" value="F:molecular carrier activity"/>
    <property type="evidence" value="ECO:0007669"/>
    <property type="project" value="InterPro"/>
</dbReference>
<dbReference type="PANTHER" id="PTHR30368">
    <property type="entry name" value="SULFATE-BINDING PROTEIN"/>
    <property type="match status" value="1"/>
</dbReference>
<evidence type="ECO:0000256" key="5">
    <source>
        <dbReference type="ARBA" id="ARBA00022764"/>
    </source>
</evidence>
<dbReference type="Proteomes" id="UP000503129">
    <property type="component" value="Chromosome"/>
</dbReference>
<gene>
    <name evidence="7" type="ORF">DP114_14200</name>
</gene>
<dbReference type="GO" id="GO:0042597">
    <property type="term" value="C:periplasmic space"/>
    <property type="evidence" value="ECO:0007669"/>
    <property type="project" value="UniProtKB-SubCell"/>
</dbReference>
<keyword evidence="8" id="KW-1185">Reference proteome</keyword>